<dbReference type="PANTHER" id="PTHR11575:SF24">
    <property type="entry name" value="5'-NUCLEOTIDASE"/>
    <property type="match status" value="1"/>
</dbReference>
<organism evidence="2 3">
    <name type="scientific">Flavobacterium litorale</name>
    <dbReference type="NCBI Taxonomy" id="2856519"/>
    <lineage>
        <taxon>Bacteria</taxon>
        <taxon>Pseudomonadati</taxon>
        <taxon>Bacteroidota</taxon>
        <taxon>Flavobacteriia</taxon>
        <taxon>Flavobacteriales</taxon>
        <taxon>Flavobacteriaceae</taxon>
        <taxon>Flavobacterium</taxon>
    </lineage>
</organism>
<keyword evidence="3" id="KW-1185">Reference proteome</keyword>
<gene>
    <name evidence="2" type="ORF">K1I41_11055</name>
</gene>
<dbReference type="EMBL" id="CP080429">
    <property type="protein sequence ID" value="QYJ69543.1"/>
    <property type="molecule type" value="Genomic_DNA"/>
</dbReference>
<protein>
    <submittedName>
        <fullName evidence="2">5'-nucleotidase C-terminal domain-containing protein</fullName>
    </submittedName>
</protein>
<evidence type="ECO:0000259" key="1">
    <source>
        <dbReference type="Pfam" id="PF02872"/>
    </source>
</evidence>
<dbReference type="InterPro" id="IPR006179">
    <property type="entry name" value="5_nucleotidase/apyrase"/>
</dbReference>
<evidence type="ECO:0000313" key="2">
    <source>
        <dbReference type="EMBL" id="QYJ69543.1"/>
    </source>
</evidence>
<dbReference type="Proteomes" id="UP000825381">
    <property type="component" value="Chromosome"/>
</dbReference>
<dbReference type="InterPro" id="IPR036907">
    <property type="entry name" value="5'-Nucleotdase_C_sf"/>
</dbReference>
<proteinExistence type="predicted"/>
<dbReference type="PANTHER" id="PTHR11575">
    <property type="entry name" value="5'-NUCLEOTIDASE-RELATED"/>
    <property type="match status" value="1"/>
</dbReference>
<reference evidence="2 3" key="1">
    <citation type="submission" date="2021-07" db="EMBL/GenBank/DDBJ databases">
        <title>Flavobacterium WSW3-B6 sp.nov, isolated from seaweed.</title>
        <authorList>
            <person name="Muhammad N."/>
            <person name="Ho H."/>
            <person name="Lee Y.-J."/>
            <person name="Nguyen T."/>
            <person name="Ho J."/>
            <person name="Kim S.-G."/>
        </authorList>
    </citation>
    <scope>NUCLEOTIDE SEQUENCE [LARGE SCALE GENOMIC DNA]</scope>
    <source>
        <strain evidence="2 3">WSW3-B6</strain>
    </source>
</reference>
<sequence>MITLKKNSIKALLLVLFLGLFTFISCAPKQLVNTKVNGKQVPVNNAYNTDNEIESFIAPYRKHINNDLDSTLAWAPVTFTKRKGKWQTNIGNLMADVTFTTADRLLYAREKKHVDVCLLNHGGIRSTIPQGKVTARTGYQIMPFENNLIVLALKGEQINDIAAYFIKGKKAHPIAGMEIVLDKQNNLKKTMVQGQPVVADKIYYVATSDYLANGGDNMVFFKEAVASYKMDYKLRNLYIDYFKTVDTLPINNTKRIIIE</sequence>
<dbReference type="PRINTS" id="PR01607">
    <property type="entry name" value="APYRASEFAMLY"/>
</dbReference>
<feature type="domain" description="5'-Nucleotidase C-terminal" evidence="1">
    <location>
        <begin position="83"/>
        <end position="222"/>
    </location>
</feature>
<accession>A0ABX8V9J8</accession>
<name>A0ABX8V9J8_9FLAO</name>
<dbReference type="InterPro" id="IPR008334">
    <property type="entry name" value="5'-Nucleotdase_C"/>
</dbReference>
<dbReference type="PROSITE" id="PS51257">
    <property type="entry name" value="PROKAR_LIPOPROTEIN"/>
    <property type="match status" value="1"/>
</dbReference>
<dbReference type="SUPFAM" id="SSF55816">
    <property type="entry name" value="5'-nucleotidase (syn. UDP-sugar hydrolase), C-terminal domain"/>
    <property type="match status" value="1"/>
</dbReference>
<evidence type="ECO:0000313" key="3">
    <source>
        <dbReference type="Proteomes" id="UP000825381"/>
    </source>
</evidence>
<dbReference type="Gene3D" id="3.90.780.10">
    <property type="entry name" value="5'-Nucleotidase, C-terminal domain"/>
    <property type="match status" value="1"/>
</dbReference>
<dbReference type="Pfam" id="PF02872">
    <property type="entry name" value="5_nucleotid_C"/>
    <property type="match status" value="1"/>
</dbReference>